<evidence type="ECO:0000256" key="7">
    <source>
        <dbReference type="ARBA" id="ARBA00022989"/>
    </source>
</evidence>
<comment type="similarity">
    <text evidence="2">Belongs to the oligopeptide OPT transporter (TC 2.A.67.1) family.</text>
</comment>
<feature type="transmembrane region" description="Helical" evidence="9">
    <location>
        <begin position="413"/>
        <end position="434"/>
    </location>
</feature>
<name>A0A438G0G0_VITVI</name>
<dbReference type="NCBIfam" id="TIGR00728">
    <property type="entry name" value="OPT_sfam"/>
    <property type="match status" value="1"/>
</dbReference>
<dbReference type="AlphaFoldDB" id="A0A438G0G0"/>
<evidence type="ECO:0000256" key="5">
    <source>
        <dbReference type="ARBA" id="ARBA00022856"/>
    </source>
</evidence>
<accession>A0A438G0G0</accession>
<evidence type="ECO:0000313" key="11">
    <source>
        <dbReference type="Proteomes" id="UP000288805"/>
    </source>
</evidence>
<feature type="transmembrane region" description="Helical" evidence="9">
    <location>
        <begin position="386"/>
        <end position="406"/>
    </location>
</feature>
<keyword evidence="7 9" id="KW-1133">Transmembrane helix</keyword>
<dbReference type="InterPro" id="IPR004813">
    <property type="entry name" value="OPT"/>
</dbReference>
<evidence type="ECO:0000256" key="8">
    <source>
        <dbReference type="ARBA" id="ARBA00023136"/>
    </source>
</evidence>
<dbReference type="EMBL" id="QGNW01000686">
    <property type="protein sequence ID" value="RVW65701.1"/>
    <property type="molecule type" value="Genomic_DNA"/>
</dbReference>
<gene>
    <name evidence="10" type="primary">OPT4_2</name>
    <name evidence="10" type="ORF">CK203_050185</name>
</gene>
<evidence type="ECO:0000256" key="2">
    <source>
        <dbReference type="ARBA" id="ARBA00005484"/>
    </source>
</evidence>
<comment type="subcellular location">
    <subcellularLocation>
        <location evidence="1">Membrane</location>
        <topology evidence="1">Multi-pass membrane protein</topology>
    </subcellularLocation>
</comment>
<dbReference type="GO" id="GO:0035673">
    <property type="term" value="F:oligopeptide transmembrane transporter activity"/>
    <property type="evidence" value="ECO:0007669"/>
    <property type="project" value="InterPro"/>
</dbReference>
<evidence type="ECO:0000256" key="3">
    <source>
        <dbReference type="ARBA" id="ARBA00022448"/>
    </source>
</evidence>
<dbReference type="PANTHER" id="PTHR22601">
    <property type="entry name" value="ISP4 LIKE PROTEIN"/>
    <property type="match status" value="1"/>
</dbReference>
<feature type="transmembrane region" description="Helical" evidence="9">
    <location>
        <begin position="104"/>
        <end position="130"/>
    </location>
</feature>
<evidence type="ECO:0000256" key="6">
    <source>
        <dbReference type="ARBA" id="ARBA00022927"/>
    </source>
</evidence>
<evidence type="ECO:0000256" key="9">
    <source>
        <dbReference type="SAM" id="Phobius"/>
    </source>
</evidence>
<keyword evidence="6" id="KW-0653">Protein transport</keyword>
<comment type="caution">
    <text evidence="10">The sequence shown here is derived from an EMBL/GenBank/DDBJ whole genome shotgun (WGS) entry which is preliminary data.</text>
</comment>
<dbReference type="GO" id="GO:0016020">
    <property type="term" value="C:membrane"/>
    <property type="evidence" value="ECO:0007669"/>
    <property type="project" value="UniProtKB-SubCell"/>
</dbReference>
<dbReference type="GO" id="GO:0015031">
    <property type="term" value="P:protein transport"/>
    <property type="evidence" value="ECO:0007669"/>
    <property type="project" value="UniProtKB-KW"/>
</dbReference>
<keyword evidence="4 9" id="KW-0812">Transmembrane</keyword>
<keyword evidence="5" id="KW-0571">Peptide transport</keyword>
<feature type="transmembrane region" description="Helical" evidence="9">
    <location>
        <begin position="246"/>
        <end position="272"/>
    </location>
</feature>
<evidence type="ECO:0000256" key="4">
    <source>
        <dbReference type="ARBA" id="ARBA00022692"/>
    </source>
</evidence>
<sequence>MRSVEIEAPRVNTLENGNINEDEESPIEEVRLTVPNDDDSSLSVWTFQPLVITQITVQVATLPIGRFMAAVLPETKFHIPGFGKREFSFNPGPFNMKEHVLISIFANAGSAFGNGSAYAVGIVTIIKAFYNSSISFLAGWLLIVTTQVLGYGWAGLLRKTLHEKENGDNTDGDNKKRMSRSKFFVIAMTGSFLWYSVPDFFFQSLQSISWVCWAFPKSITAQQLGSGFSGLGFGALTLDWSVVASFLFSPLICPFFAIVNVFIGYVLIIYIVMPISYWGLNVYNARTFPIFSSHLFTAQGQRYNTSAIVTKNLEIDWVQYEKQGRVNLSSFFAITYGFGFATIAATLTHVALFYGREIYNRYRASKEGKEDVHTRLMKKYKDIPSWWFHLLLTLTIIISLALCIFLKDEVQMPWWALIFAAALAFIFTLPVSIITATTNQTPGLNIITEYIMGIIWPGRPIANVCFKTYGYMSMAQAISFLSDFKLGHYMKIPPRSMFLVQLIGTILAGTVNLGVALWLLDSIDNICQDNLLPANSPWTCPSDRVFFDASVIWGLVGPKRVFGSLGNYGALNCSSLEDCWVQLQYGSCTRNSLNNLGYPLSIFQCFWEQLLLCHQQHRYRKKWWQRYNYILSAALDAGVAFMAVLIYVSLGIENKNLHWWGADPDIDPEHCPLAYCPTAKGVIVDGCPVF</sequence>
<dbReference type="Proteomes" id="UP000288805">
    <property type="component" value="Unassembled WGS sequence"/>
</dbReference>
<evidence type="ECO:0000256" key="1">
    <source>
        <dbReference type="ARBA" id="ARBA00004141"/>
    </source>
</evidence>
<keyword evidence="3" id="KW-0813">Transport</keyword>
<feature type="transmembrane region" description="Helical" evidence="9">
    <location>
        <begin position="136"/>
        <end position="154"/>
    </location>
</feature>
<dbReference type="Pfam" id="PF03169">
    <property type="entry name" value="OPT"/>
    <property type="match status" value="2"/>
</dbReference>
<reference evidence="10 11" key="1">
    <citation type="journal article" date="2018" name="PLoS Genet.">
        <title>Population sequencing reveals clonal diversity and ancestral inbreeding in the grapevine cultivar Chardonnay.</title>
        <authorList>
            <person name="Roach M.J."/>
            <person name="Johnson D.L."/>
            <person name="Bohlmann J."/>
            <person name="van Vuuren H.J."/>
            <person name="Jones S.J."/>
            <person name="Pretorius I.S."/>
            <person name="Schmidt S.A."/>
            <person name="Borneman A.R."/>
        </authorList>
    </citation>
    <scope>NUCLEOTIDE SEQUENCE [LARGE SCALE GENOMIC DNA]</scope>
    <source>
        <strain evidence="11">cv. Chardonnay</strain>
        <tissue evidence="10">Leaf</tissue>
    </source>
</reference>
<evidence type="ECO:0000313" key="10">
    <source>
        <dbReference type="EMBL" id="RVW65701.1"/>
    </source>
</evidence>
<feature type="transmembrane region" description="Helical" evidence="9">
    <location>
        <begin position="498"/>
        <end position="520"/>
    </location>
</feature>
<protein>
    <submittedName>
        <fullName evidence="10">Oligopeptide transporter 4</fullName>
    </submittedName>
</protein>
<dbReference type="InterPro" id="IPR004648">
    <property type="entry name" value="Oligpept_transpt"/>
</dbReference>
<keyword evidence="8 9" id="KW-0472">Membrane</keyword>
<feature type="transmembrane region" description="Helical" evidence="9">
    <location>
        <begin position="627"/>
        <end position="650"/>
    </location>
</feature>
<feature type="transmembrane region" description="Helical" evidence="9">
    <location>
        <begin position="183"/>
        <end position="201"/>
    </location>
</feature>
<organism evidence="10 11">
    <name type="scientific">Vitis vinifera</name>
    <name type="common">Grape</name>
    <dbReference type="NCBI Taxonomy" id="29760"/>
    <lineage>
        <taxon>Eukaryota</taxon>
        <taxon>Viridiplantae</taxon>
        <taxon>Streptophyta</taxon>
        <taxon>Embryophyta</taxon>
        <taxon>Tracheophyta</taxon>
        <taxon>Spermatophyta</taxon>
        <taxon>Magnoliopsida</taxon>
        <taxon>eudicotyledons</taxon>
        <taxon>Gunneridae</taxon>
        <taxon>Pentapetalae</taxon>
        <taxon>rosids</taxon>
        <taxon>Vitales</taxon>
        <taxon>Vitaceae</taxon>
        <taxon>Viteae</taxon>
        <taxon>Vitis</taxon>
    </lineage>
</organism>
<feature type="transmembrane region" description="Helical" evidence="9">
    <location>
        <begin position="331"/>
        <end position="354"/>
    </location>
</feature>
<proteinExistence type="inferred from homology"/>